<keyword evidence="3" id="KW-1185">Reference proteome</keyword>
<evidence type="ECO:0000313" key="2">
    <source>
        <dbReference type="EMBL" id="QXT38431.1"/>
    </source>
</evidence>
<protein>
    <recommendedName>
        <fullName evidence="1">Tyrosine specific protein phosphatases domain-containing protein</fullName>
    </recommendedName>
</protein>
<accession>A0A8F6TVG5</accession>
<gene>
    <name evidence="2" type="ORF">KYE46_10770</name>
</gene>
<dbReference type="KEGG" id="gce:KYE46_10770"/>
<dbReference type="AlphaFoldDB" id="A0A8F6TVG5"/>
<sequence>MTGFPGLETSVDGSAVFTPEMCRETLEGLYAEGARGLVVLVERDELPEEGFTLLEATAAEVGLTLTYHPIVDYATPSEVLAHTWAAQRPTREALLRQGGTMAFSCQYGAGRSGLMACWTLMEGGLTADEAIAKVRQQFPDAVESAEQEAWLKACKT</sequence>
<name>A0A8F6TVG5_9RHOB</name>
<dbReference type="PROSITE" id="PS50056">
    <property type="entry name" value="TYR_PHOSPHATASE_2"/>
    <property type="match status" value="1"/>
</dbReference>
<dbReference type="EMBL" id="CP079194">
    <property type="protein sequence ID" value="QXT38431.1"/>
    <property type="molecule type" value="Genomic_DNA"/>
</dbReference>
<evidence type="ECO:0000313" key="3">
    <source>
        <dbReference type="Proteomes" id="UP000825009"/>
    </source>
</evidence>
<dbReference type="InterPro" id="IPR000387">
    <property type="entry name" value="Tyr_Pase_dom"/>
</dbReference>
<reference evidence="2 3" key="1">
    <citation type="submission" date="2021-07" db="EMBL/GenBank/DDBJ databases">
        <title>A novel Jannaschia species isolated from marine dinoflagellate Ceratoperidinium margalefii.</title>
        <authorList>
            <person name="Jiang Y."/>
            <person name="Li Z."/>
        </authorList>
    </citation>
    <scope>NUCLEOTIDE SEQUENCE [LARGE SCALE GENOMIC DNA]</scope>
    <source>
        <strain evidence="2 3">J12C1-MA-4</strain>
    </source>
</reference>
<dbReference type="InterPro" id="IPR050561">
    <property type="entry name" value="PTP"/>
</dbReference>
<organism evidence="2 3">
    <name type="scientific">Gymnodinialimonas ceratoperidinii</name>
    <dbReference type="NCBI Taxonomy" id="2856823"/>
    <lineage>
        <taxon>Bacteria</taxon>
        <taxon>Pseudomonadati</taxon>
        <taxon>Pseudomonadota</taxon>
        <taxon>Alphaproteobacteria</taxon>
        <taxon>Rhodobacterales</taxon>
        <taxon>Paracoccaceae</taxon>
        <taxon>Gymnodinialimonas</taxon>
    </lineage>
</organism>
<dbReference type="Proteomes" id="UP000825009">
    <property type="component" value="Chromosome"/>
</dbReference>
<dbReference type="RefSeq" id="WP_219000627.1">
    <property type="nucleotide sequence ID" value="NZ_CP079194.1"/>
</dbReference>
<feature type="domain" description="Tyrosine specific protein phosphatases" evidence="1">
    <location>
        <begin position="97"/>
        <end position="149"/>
    </location>
</feature>
<dbReference type="PANTHER" id="PTHR23339">
    <property type="entry name" value="TYROSINE SPECIFIC PROTEIN PHOSPHATASE AND DUAL SPECIFICITY PROTEIN PHOSPHATASE"/>
    <property type="match status" value="1"/>
</dbReference>
<evidence type="ECO:0000259" key="1">
    <source>
        <dbReference type="PROSITE" id="PS50056"/>
    </source>
</evidence>
<proteinExistence type="predicted"/>